<accession>A0A6J5UZH6</accession>
<sequence length="62" mass="6988">MIKSTSSGKELLETGPSSKAWGTKFERQSSRQLSFLWNRNYIPYNLLLVPACANPSLERGDI</sequence>
<protein>
    <submittedName>
        <fullName evidence="2">Uncharacterized protein</fullName>
    </submittedName>
</protein>
<reference evidence="5" key="1">
    <citation type="journal article" date="2020" name="Genome Biol.">
        <title>Gamete binning: chromosome-level and haplotype-resolved genome assembly enabled by high-throughput single-cell sequencing of gamete genomes.</title>
        <authorList>
            <person name="Campoy J.A."/>
            <person name="Sun H."/>
            <person name="Goel M."/>
            <person name="Jiao W.-B."/>
            <person name="Folz-Donahue K."/>
            <person name="Wang N."/>
            <person name="Rubio M."/>
            <person name="Liu C."/>
            <person name="Kukat C."/>
            <person name="Ruiz D."/>
            <person name="Huettel B."/>
            <person name="Schneeberger K."/>
        </authorList>
    </citation>
    <scope>NUCLEOTIDE SEQUENCE [LARGE SCALE GENOMIC DNA]</scope>
    <source>
        <strain evidence="5">cv. Rojo Pasion</strain>
    </source>
</reference>
<proteinExistence type="predicted"/>
<reference evidence="2 4" key="2">
    <citation type="submission" date="2020-05" db="EMBL/GenBank/DDBJ databases">
        <authorList>
            <person name="Campoy J."/>
            <person name="Schneeberger K."/>
            <person name="Spophaly S."/>
        </authorList>
    </citation>
    <scope>NUCLEOTIDE SEQUENCE [LARGE SCALE GENOMIC DNA]</scope>
    <source>
        <strain evidence="2">PruArmRojPasFocal</strain>
    </source>
</reference>
<dbReference type="EMBL" id="CAEKDK010000005">
    <property type="protein sequence ID" value="CAB4281343.1"/>
    <property type="molecule type" value="Genomic_DNA"/>
</dbReference>
<feature type="region of interest" description="Disordered" evidence="1">
    <location>
        <begin position="1"/>
        <end position="23"/>
    </location>
</feature>
<dbReference type="Proteomes" id="UP000507245">
    <property type="component" value="Unassembled WGS sequence"/>
</dbReference>
<gene>
    <name evidence="2" type="ORF">CURHAP_LOCUS34386</name>
    <name evidence="3" type="ORF">ORAREDHAP_LOCUS33986</name>
</gene>
<evidence type="ECO:0000313" key="2">
    <source>
        <dbReference type="EMBL" id="CAB4281343.1"/>
    </source>
</evidence>
<organism evidence="2 4">
    <name type="scientific">Prunus armeniaca</name>
    <name type="common">Apricot</name>
    <name type="synonym">Armeniaca vulgaris</name>
    <dbReference type="NCBI Taxonomy" id="36596"/>
    <lineage>
        <taxon>Eukaryota</taxon>
        <taxon>Viridiplantae</taxon>
        <taxon>Streptophyta</taxon>
        <taxon>Embryophyta</taxon>
        <taxon>Tracheophyta</taxon>
        <taxon>Spermatophyta</taxon>
        <taxon>Magnoliopsida</taxon>
        <taxon>eudicotyledons</taxon>
        <taxon>Gunneridae</taxon>
        <taxon>Pentapetalae</taxon>
        <taxon>rosids</taxon>
        <taxon>fabids</taxon>
        <taxon>Rosales</taxon>
        <taxon>Rosaceae</taxon>
        <taxon>Amygdaloideae</taxon>
        <taxon>Amygdaleae</taxon>
        <taxon>Prunus</taxon>
    </lineage>
</organism>
<name>A0A6J5UZH6_PRUAR</name>
<dbReference type="AlphaFoldDB" id="A0A6J5UZH6"/>
<dbReference type="EMBL" id="CAEKKB010000005">
    <property type="protein sequence ID" value="CAB4311757.1"/>
    <property type="molecule type" value="Genomic_DNA"/>
</dbReference>
<evidence type="ECO:0000313" key="4">
    <source>
        <dbReference type="Proteomes" id="UP000507222"/>
    </source>
</evidence>
<evidence type="ECO:0000313" key="5">
    <source>
        <dbReference type="Proteomes" id="UP000507245"/>
    </source>
</evidence>
<keyword evidence="5" id="KW-1185">Reference proteome</keyword>
<evidence type="ECO:0000313" key="3">
    <source>
        <dbReference type="EMBL" id="CAB4311757.1"/>
    </source>
</evidence>
<evidence type="ECO:0000256" key="1">
    <source>
        <dbReference type="SAM" id="MobiDB-lite"/>
    </source>
</evidence>
<dbReference type="Proteomes" id="UP000507222">
    <property type="component" value="Unassembled WGS sequence"/>
</dbReference>